<evidence type="ECO:0000313" key="2">
    <source>
        <dbReference type="EMBL" id="KAL2072669.1"/>
    </source>
</evidence>
<accession>A0ABR4CRQ4</accession>
<feature type="region of interest" description="Disordered" evidence="1">
    <location>
        <begin position="410"/>
        <end position="449"/>
    </location>
</feature>
<organism evidence="2 3">
    <name type="scientific">Oculimacula yallundae</name>
    <dbReference type="NCBI Taxonomy" id="86028"/>
    <lineage>
        <taxon>Eukaryota</taxon>
        <taxon>Fungi</taxon>
        <taxon>Dikarya</taxon>
        <taxon>Ascomycota</taxon>
        <taxon>Pezizomycotina</taxon>
        <taxon>Leotiomycetes</taxon>
        <taxon>Helotiales</taxon>
        <taxon>Ploettnerulaceae</taxon>
        <taxon>Oculimacula</taxon>
    </lineage>
</organism>
<feature type="compositionally biased region" description="Basic and acidic residues" evidence="1">
    <location>
        <begin position="138"/>
        <end position="148"/>
    </location>
</feature>
<feature type="region of interest" description="Disordered" evidence="1">
    <location>
        <begin position="133"/>
        <end position="191"/>
    </location>
</feature>
<dbReference type="Gene3D" id="3.40.395.10">
    <property type="entry name" value="Adenoviral Proteinase, Chain A"/>
    <property type="match status" value="1"/>
</dbReference>
<dbReference type="Proteomes" id="UP001595075">
    <property type="component" value="Unassembled WGS sequence"/>
</dbReference>
<feature type="compositionally biased region" description="Acidic residues" evidence="1">
    <location>
        <begin position="438"/>
        <end position="449"/>
    </location>
</feature>
<evidence type="ECO:0008006" key="4">
    <source>
        <dbReference type="Google" id="ProtNLM"/>
    </source>
</evidence>
<dbReference type="InterPro" id="IPR038765">
    <property type="entry name" value="Papain-like_cys_pep_sf"/>
</dbReference>
<proteinExistence type="predicted"/>
<protein>
    <recommendedName>
        <fullName evidence="4">Ubiquitin-like protease family profile domain-containing protein</fullName>
    </recommendedName>
</protein>
<sequence length="657" mass="76253">MAPTIHNPADLTPEKRLAIERKQFDQVLPHMHYQYVEWQLECDYIFGDSPDGVRRETFDLNFTVRDSQETIWKTVEGYPIVEYEWASLITSDYAKPREARMTMHPNMIDAYITMVCKYANRVRGDAKRLALEQSKAGKKLDRMEDGNQRARSRSPPRTETKPIRVRSPVRGESREEGSSTAEEDDTRDISPSCKILSGTALFNCFTDIDEPFQTNPEELDEKALDQVLDNIDLTQQNFRELDYLFIPIVDQGYAHAILVGLAPRQKYAFFLDSSDQFEQTRWWSAGLMAIIHKLDPTIKFTDLNKPVIDRTKYWYLFGQYPQRSKTTDSSPDGPQQSDAANCGIFSLTSAFCLAFGYNLLCWEQSLKPGRRQDLDKWKKARVLWELELEDFSAENDFEYDLLEIPQDEIKPFLRPNNDPVSEASASDSASIHPYEDLTPGEEEDEYEHDPMDEGEVDYYDDNMDEAFGIKQSEIELGYITDEGEEGSDGEVDDLNEADTGRAFFTLNHFHAPWRETEPIYHDLPWPAQISEEPKGYFQRSGFIYPAPEVNFQPELQYSKRELKKACRNFPLYGWKRWSRQSQPLFLQWMLNEMAARISTAHEDPIEPMDHLARQDPKWRNLHCETFGIFLVTNSNGHNLCSEKRGKSRCRKTIDPKP</sequence>
<evidence type="ECO:0000313" key="3">
    <source>
        <dbReference type="Proteomes" id="UP001595075"/>
    </source>
</evidence>
<comment type="caution">
    <text evidence="2">The sequence shown here is derived from an EMBL/GenBank/DDBJ whole genome shotgun (WGS) entry which is preliminary data.</text>
</comment>
<evidence type="ECO:0000256" key="1">
    <source>
        <dbReference type="SAM" id="MobiDB-lite"/>
    </source>
</evidence>
<gene>
    <name evidence="2" type="ORF">VTL71DRAFT_12012</name>
</gene>
<reference evidence="2 3" key="1">
    <citation type="journal article" date="2024" name="Commun. Biol.">
        <title>Comparative genomic analysis of thermophilic fungi reveals convergent evolutionary adaptations and gene losses.</title>
        <authorList>
            <person name="Steindorff A.S."/>
            <person name="Aguilar-Pontes M.V."/>
            <person name="Robinson A.J."/>
            <person name="Andreopoulos B."/>
            <person name="LaButti K."/>
            <person name="Kuo A."/>
            <person name="Mondo S."/>
            <person name="Riley R."/>
            <person name="Otillar R."/>
            <person name="Haridas S."/>
            <person name="Lipzen A."/>
            <person name="Grimwood J."/>
            <person name="Schmutz J."/>
            <person name="Clum A."/>
            <person name="Reid I.D."/>
            <person name="Moisan M.C."/>
            <person name="Butler G."/>
            <person name="Nguyen T.T.M."/>
            <person name="Dewar K."/>
            <person name="Conant G."/>
            <person name="Drula E."/>
            <person name="Henrissat B."/>
            <person name="Hansel C."/>
            <person name="Singer S."/>
            <person name="Hutchinson M.I."/>
            <person name="de Vries R.P."/>
            <person name="Natvig D.O."/>
            <person name="Powell A.J."/>
            <person name="Tsang A."/>
            <person name="Grigoriev I.V."/>
        </authorList>
    </citation>
    <scope>NUCLEOTIDE SEQUENCE [LARGE SCALE GENOMIC DNA]</scope>
    <source>
        <strain evidence="2 3">CBS 494.80</strain>
    </source>
</reference>
<name>A0ABR4CRQ4_9HELO</name>
<dbReference type="EMBL" id="JAZHXI010000004">
    <property type="protein sequence ID" value="KAL2072669.1"/>
    <property type="molecule type" value="Genomic_DNA"/>
</dbReference>
<keyword evidence="3" id="KW-1185">Reference proteome</keyword>
<dbReference type="SUPFAM" id="SSF54001">
    <property type="entry name" value="Cysteine proteinases"/>
    <property type="match status" value="1"/>
</dbReference>